<dbReference type="InterPro" id="IPR011990">
    <property type="entry name" value="TPR-like_helical_dom_sf"/>
</dbReference>
<evidence type="ECO:0000256" key="3">
    <source>
        <dbReference type="ARBA" id="ARBA00023125"/>
    </source>
</evidence>
<dbReference type="GO" id="GO:0043531">
    <property type="term" value="F:ADP binding"/>
    <property type="evidence" value="ECO:0007669"/>
    <property type="project" value="InterPro"/>
</dbReference>
<dbReference type="SMART" id="SM00862">
    <property type="entry name" value="Trans_reg_C"/>
    <property type="match status" value="1"/>
</dbReference>
<evidence type="ECO:0000256" key="1">
    <source>
        <dbReference type="ARBA" id="ARBA00005820"/>
    </source>
</evidence>
<dbReference type="InterPro" id="IPR005158">
    <property type="entry name" value="BTAD"/>
</dbReference>
<protein>
    <submittedName>
        <fullName evidence="7">DNA-binding transcriptional activator of the SARP family</fullName>
    </submittedName>
</protein>
<dbReference type="SMART" id="SM01043">
    <property type="entry name" value="BTAD"/>
    <property type="match status" value="1"/>
</dbReference>
<dbReference type="OrthoDB" id="3647640at2"/>
<dbReference type="InterPro" id="IPR027417">
    <property type="entry name" value="P-loop_NTPase"/>
</dbReference>
<keyword evidence="3 5" id="KW-0238">DNA-binding</keyword>
<organism evidence="7 8">
    <name type="scientific">Lentzea waywayandensis</name>
    <dbReference type="NCBI Taxonomy" id="84724"/>
    <lineage>
        <taxon>Bacteria</taxon>
        <taxon>Bacillati</taxon>
        <taxon>Actinomycetota</taxon>
        <taxon>Actinomycetes</taxon>
        <taxon>Pseudonocardiales</taxon>
        <taxon>Pseudonocardiaceae</taxon>
        <taxon>Lentzea</taxon>
    </lineage>
</organism>
<proteinExistence type="inferred from homology"/>
<dbReference type="InterPro" id="IPR051677">
    <property type="entry name" value="AfsR-DnrI-RedD_regulator"/>
</dbReference>
<dbReference type="Pfam" id="PF03704">
    <property type="entry name" value="BTAD"/>
    <property type="match status" value="1"/>
</dbReference>
<dbReference type="InterPro" id="IPR016032">
    <property type="entry name" value="Sig_transdc_resp-reg_C-effctor"/>
</dbReference>
<comment type="similarity">
    <text evidence="1">Belongs to the AfsR/DnrI/RedD regulatory family.</text>
</comment>
<dbReference type="PANTHER" id="PTHR35807:SF1">
    <property type="entry name" value="TRANSCRIPTIONAL REGULATOR REDD"/>
    <property type="match status" value="1"/>
</dbReference>
<evidence type="ECO:0000313" key="7">
    <source>
        <dbReference type="EMBL" id="SFR28041.1"/>
    </source>
</evidence>
<dbReference type="Proteomes" id="UP000198583">
    <property type="component" value="Unassembled WGS sequence"/>
</dbReference>
<dbReference type="InterPro" id="IPR036388">
    <property type="entry name" value="WH-like_DNA-bd_sf"/>
</dbReference>
<evidence type="ECO:0000259" key="6">
    <source>
        <dbReference type="PROSITE" id="PS51755"/>
    </source>
</evidence>
<dbReference type="Pfam" id="PF00486">
    <property type="entry name" value="Trans_reg_C"/>
    <property type="match status" value="1"/>
</dbReference>
<dbReference type="SUPFAM" id="SSF48452">
    <property type="entry name" value="TPR-like"/>
    <property type="match status" value="3"/>
</dbReference>
<evidence type="ECO:0000256" key="5">
    <source>
        <dbReference type="PROSITE-ProRule" id="PRU01091"/>
    </source>
</evidence>
<evidence type="ECO:0000256" key="2">
    <source>
        <dbReference type="ARBA" id="ARBA00023015"/>
    </source>
</evidence>
<dbReference type="GO" id="GO:0006355">
    <property type="term" value="P:regulation of DNA-templated transcription"/>
    <property type="evidence" value="ECO:0007669"/>
    <property type="project" value="InterPro"/>
</dbReference>
<dbReference type="AlphaFoldDB" id="A0A1I6FDH9"/>
<dbReference type="SUPFAM" id="SSF46894">
    <property type="entry name" value="C-terminal effector domain of the bipartite response regulators"/>
    <property type="match status" value="1"/>
</dbReference>
<dbReference type="Gene3D" id="1.25.40.10">
    <property type="entry name" value="Tetratricopeptide repeat domain"/>
    <property type="match status" value="2"/>
</dbReference>
<gene>
    <name evidence="7" type="ORF">SAMN04488564_112152</name>
</gene>
<dbReference type="InterPro" id="IPR001867">
    <property type="entry name" value="OmpR/PhoB-type_DNA-bd"/>
</dbReference>
<keyword evidence="2" id="KW-0805">Transcription regulation</keyword>
<keyword evidence="4" id="KW-0804">Transcription</keyword>
<dbReference type="Gene3D" id="1.10.10.10">
    <property type="entry name" value="Winged helix-like DNA-binding domain superfamily/Winged helix DNA-binding domain"/>
    <property type="match status" value="1"/>
</dbReference>
<dbReference type="SMART" id="SM00028">
    <property type="entry name" value="TPR"/>
    <property type="match status" value="4"/>
</dbReference>
<reference evidence="8" key="1">
    <citation type="submission" date="2016-10" db="EMBL/GenBank/DDBJ databases">
        <authorList>
            <person name="Varghese N."/>
            <person name="Submissions S."/>
        </authorList>
    </citation>
    <scope>NUCLEOTIDE SEQUENCE [LARGE SCALE GENOMIC DNA]</scope>
    <source>
        <strain evidence="8">DSM 44232</strain>
    </source>
</reference>
<dbReference type="Pfam" id="PF13424">
    <property type="entry name" value="TPR_12"/>
    <property type="match status" value="2"/>
</dbReference>
<evidence type="ECO:0000256" key="4">
    <source>
        <dbReference type="ARBA" id="ARBA00023163"/>
    </source>
</evidence>
<dbReference type="GO" id="GO:0000160">
    <property type="term" value="P:phosphorelay signal transduction system"/>
    <property type="evidence" value="ECO:0007669"/>
    <property type="project" value="InterPro"/>
</dbReference>
<dbReference type="PRINTS" id="PR00364">
    <property type="entry name" value="DISEASERSIST"/>
</dbReference>
<evidence type="ECO:0000313" key="8">
    <source>
        <dbReference type="Proteomes" id="UP000198583"/>
    </source>
</evidence>
<name>A0A1I6FDH9_9PSEU</name>
<dbReference type="EMBL" id="FOYL01000012">
    <property type="protein sequence ID" value="SFR28041.1"/>
    <property type="molecule type" value="Genomic_DNA"/>
</dbReference>
<dbReference type="PANTHER" id="PTHR35807">
    <property type="entry name" value="TRANSCRIPTIONAL REGULATOR REDD-RELATED"/>
    <property type="match status" value="1"/>
</dbReference>
<dbReference type="RefSeq" id="WP_093603685.1">
    <property type="nucleotide sequence ID" value="NZ_FOYL01000012.1"/>
</dbReference>
<dbReference type="Gene3D" id="3.40.50.300">
    <property type="entry name" value="P-loop containing nucleotide triphosphate hydrolases"/>
    <property type="match status" value="1"/>
</dbReference>
<sequence>MKTEFGVLGPLRVAVEGEDVDLDQPMLRRLLALLLCAANSPVSAEALADALWETTPPASARKTLQLYVHRLRRRLRDPARIAHSPAGYRLVVEPGECDADEMRRLVADAHATVDLGRRAALLRDALALWRGVPLAELVDVPAVLTMSDALTDRWLALLGERVDVDLELGRHSDLVAELTEVVARHPLHERFRAQLMLALYRCGRQADALATYHQAREALSDELGVDPSEALCARYQEVLRADPALDLPVRPSRPRPAQLPAAPRDFSGRADELKELDALVAGGAGLVTISAIAGAAGVGKTALALRWAHQRRDDFPDGQLYVDLRGASTANPVDAAHALGEFLRALGVPAEHVPQELESAAGLYRSLVADRRVLVLLDNAHDVNQVRPLVPGTSTTVTLVTSRSRLGGLVAINGARRLLLAPLRPQESHELLVTLLGSERVGAEPDAAAEVAQACGHLPLALRIAAANLLDQPRRRLADFVADLNRNRLSTLTVSDDDQAAVRSVFALSYERLEPAARRLFRRLGLVPDLDVTSEAADALDTVGSTRLLEVLHDAHLLDCRTPGRYSFHDLIGLYAKELAEAEEDRPAREAALDGLYAWYVGRLAAADRLLVPYRPAVVEADPAAPFDTALDVLAWLDDEKSALSALVHHAVATRRREVAWQIPFLLSGYFEHRGTWLLGVRLLRFAVDAVMELDDTDLECRARAQFSIALVHAGRVAEAVREQQRCLAIAREAGNTQREAATLNNLGWMHHEQGDTAGALASYEAAFALFAALDDRGYMAIVLQNIGDAKSLLGDFAGAVEHHERSLAIAREDDLIGQQGDSLLSLGQAHARAHRHDDAVRVFRSALPPVVEAGNKMTEALAHREFGHSLRAIGDTAAAADEFALAAKLYHDTDDVHLAVAAYLDLSGVRAETGDLGAAQRAFDSARQLHLRAPDPINARRLDAMASGLTSGCPKGVSPAESP</sequence>
<dbReference type="PROSITE" id="PS51755">
    <property type="entry name" value="OMPR_PHOB"/>
    <property type="match status" value="1"/>
</dbReference>
<feature type="domain" description="OmpR/PhoB-type" evidence="6">
    <location>
        <begin position="1"/>
        <end position="92"/>
    </location>
</feature>
<feature type="DNA-binding region" description="OmpR/PhoB-type" evidence="5">
    <location>
        <begin position="1"/>
        <end position="92"/>
    </location>
</feature>
<dbReference type="SUPFAM" id="SSF52540">
    <property type="entry name" value="P-loop containing nucleoside triphosphate hydrolases"/>
    <property type="match status" value="1"/>
</dbReference>
<dbReference type="InterPro" id="IPR019734">
    <property type="entry name" value="TPR_rpt"/>
</dbReference>
<dbReference type="CDD" id="cd15831">
    <property type="entry name" value="BTAD"/>
    <property type="match status" value="1"/>
</dbReference>
<accession>A0A1I6FDH9</accession>
<keyword evidence="8" id="KW-1185">Reference proteome</keyword>
<dbReference type="STRING" id="84724.SAMN04488564_112152"/>
<dbReference type="GO" id="GO:0003677">
    <property type="term" value="F:DNA binding"/>
    <property type="evidence" value="ECO:0007669"/>
    <property type="project" value="UniProtKB-UniRule"/>
</dbReference>